<dbReference type="PANTHER" id="PTHR45800:SF11">
    <property type="entry name" value="PHOSPHATIDYLINOSITOL 3-KINASE-RELATED PROTEIN KINASE"/>
    <property type="match status" value="1"/>
</dbReference>
<dbReference type="GO" id="GO:0016301">
    <property type="term" value="F:kinase activity"/>
    <property type="evidence" value="ECO:0007669"/>
    <property type="project" value="UniProtKB-KW"/>
</dbReference>
<evidence type="ECO:0000259" key="6">
    <source>
        <dbReference type="PROSITE" id="PS50290"/>
    </source>
</evidence>
<evidence type="ECO:0000256" key="1">
    <source>
        <dbReference type="ARBA" id="ARBA00008941"/>
    </source>
</evidence>
<reference evidence="8" key="1">
    <citation type="journal article" date="2009" name="Nature">
        <title>Genome sequence and analysis of the Irish potato famine pathogen Phytophthora infestans.</title>
        <authorList>
            <consortium name="The Broad Institute Genome Sequencing Platform"/>
            <person name="Haas B.J."/>
            <person name="Kamoun S."/>
            <person name="Zody M.C."/>
            <person name="Jiang R.H."/>
            <person name="Handsaker R.E."/>
            <person name="Cano L.M."/>
            <person name="Grabherr M."/>
            <person name="Kodira C.D."/>
            <person name="Raffaele S."/>
            <person name="Torto-Alalibo T."/>
            <person name="Bozkurt T.O."/>
            <person name="Ah-Fong A.M."/>
            <person name="Alvarado L."/>
            <person name="Anderson V.L."/>
            <person name="Armstrong M.R."/>
            <person name="Avrova A."/>
            <person name="Baxter L."/>
            <person name="Beynon J."/>
            <person name="Boevink P.C."/>
            <person name="Bollmann S.R."/>
            <person name="Bos J.I."/>
            <person name="Bulone V."/>
            <person name="Cai G."/>
            <person name="Cakir C."/>
            <person name="Carrington J.C."/>
            <person name="Chawner M."/>
            <person name="Conti L."/>
            <person name="Costanzo S."/>
            <person name="Ewan R."/>
            <person name="Fahlgren N."/>
            <person name="Fischbach M.A."/>
            <person name="Fugelstad J."/>
            <person name="Gilroy E.M."/>
            <person name="Gnerre S."/>
            <person name="Green P.J."/>
            <person name="Grenville-Briggs L.J."/>
            <person name="Griffith J."/>
            <person name="Grunwald N.J."/>
            <person name="Horn K."/>
            <person name="Horner N.R."/>
            <person name="Hu C.H."/>
            <person name="Huitema E."/>
            <person name="Jeong D.H."/>
            <person name="Jones A.M."/>
            <person name="Jones J.D."/>
            <person name="Jones R.W."/>
            <person name="Karlsson E.K."/>
            <person name="Kunjeti S.G."/>
            <person name="Lamour K."/>
            <person name="Liu Z."/>
            <person name="Ma L."/>
            <person name="Maclean D."/>
            <person name="Chibucos M.C."/>
            <person name="McDonald H."/>
            <person name="McWalters J."/>
            <person name="Meijer H.J."/>
            <person name="Morgan W."/>
            <person name="Morris P.F."/>
            <person name="Munro C.A."/>
            <person name="O'Neill K."/>
            <person name="Ospina-Giraldo M."/>
            <person name="Pinzon A."/>
            <person name="Pritchard L."/>
            <person name="Ramsahoye B."/>
            <person name="Ren Q."/>
            <person name="Restrepo S."/>
            <person name="Roy S."/>
            <person name="Sadanandom A."/>
            <person name="Savidor A."/>
            <person name="Schornack S."/>
            <person name="Schwartz D.C."/>
            <person name="Schumann U.D."/>
            <person name="Schwessinger B."/>
            <person name="Seyer L."/>
            <person name="Sharpe T."/>
            <person name="Silvar C."/>
            <person name="Song J."/>
            <person name="Studholme D.J."/>
            <person name="Sykes S."/>
            <person name="Thines M."/>
            <person name="van de Vondervoort P.J."/>
            <person name="Phuntumart V."/>
            <person name="Wawra S."/>
            <person name="Weide R."/>
            <person name="Win J."/>
            <person name="Young C."/>
            <person name="Zhou S."/>
            <person name="Fry W."/>
            <person name="Meyers B.C."/>
            <person name="van West P."/>
            <person name="Ristaino J."/>
            <person name="Govers F."/>
            <person name="Birch P.R."/>
            <person name="Whisson S.C."/>
            <person name="Judelson H.S."/>
            <person name="Nusbaum C."/>
        </authorList>
    </citation>
    <scope>NUCLEOTIDE SEQUENCE [LARGE SCALE GENOMIC DNA]</scope>
    <source>
        <strain evidence="8">T30-4</strain>
    </source>
</reference>
<keyword evidence="4 7" id="KW-0418">Kinase</keyword>
<name>D0NMQ3_PHYIT</name>
<dbReference type="GO" id="GO:0005524">
    <property type="term" value="F:ATP binding"/>
    <property type="evidence" value="ECO:0007669"/>
    <property type="project" value="UniProtKB-KW"/>
</dbReference>
<organism evidence="7 8">
    <name type="scientific">Phytophthora infestans (strain T30-4)</name>
    <name type="common">Potato late blight agent</name>
    <dbReference type="NCBI Taxonomy" id="403677"/>
    <lineage>
        <taxon>Eukaryota</taxon>
        <taxon>Sar</taxon>
        <taxon>Stramenopiles</taxon>
        <taxon>Oomycota</taxon>
        <taxon>Peronosporomycetes</taxon>
        <taxon>Peronosporales</taxon>
        <taxon>Peronosporaceae</taxon>
        <taxon>Phytophthora</taxon>
    </lineage>
</organism>
<protein>
    <submittedName>
        <fullName evidence="7">Phosphatidylinositol kinase (PIK-E3)</fullName>
    </submittedName>
</protein>
<dbReference type="OrthoDB" id="5839at2759"/>
<feature type="domain" description="PI3K/PI4K catalytic" evidence="6">
    <location>
        <begin position="133"/>
        <end position="438"/>
    </location>
</feature>
<dbReference type="GeneID" id="9461318"/>
<dbReference type="Pfam" id="PF00454">
    <property type="entry name" value="PI3_PI4_kinase"/>
    <property type="match status" value="1"/>
</dbReference>
<accession>D0NMQ3</accession>
<evidence type="ECO:0000256" key="5">
    <source>
        <dbReference type="ARBA" id="ARBA00022840"/>
    </source>
</evidence>
<evidence type="ECO:0000256" key="2">
    <source>
        <dbReference type="ARBA" id="ARBA00022679"/>
    </source>
</evidence>
<dbReference type="PROSITE" id="PS50290">
    <property type="entry name" value="PI3_4_KINASE_3"/>
    <property type="match status" value="1"/>
</dbReference>
<dbReference type="AlphaFoldDB" id="D0NMQ3"/>
<sequence>MVAVAQSSSSKEPAHSIVSRTSKASAEVVANIMQSLDISAPRINGRVLVHPATKITAQPPASILFNPSKSLLTYTLLSATLCAVHRSHHFSMSSTRNSISLQVLKPATCTGSSLYAKEMALLANHVQSGLQARVAPIPIDDCTGGVYYLRTKNRRLTGVFKPQDEEAYAPNNPKQYHKPEASGISSMREGISAGDAAVREVAAYLLDHQHFARVPVTMLASIYHPDLHFKASTTPHGKTGALQAYVAHRDTADDVGSSLFNVAETHAIAILDIRLANQDRHGGNLLVVEPAQTVTQTSTSVVTKSLAGKKVSLVPIDHGACLPRISALSETTFLWLLWPQSKQPFFRSERDYIAALDAQHDLKLLEDNLPANYQIEREALLTLFVCTALLKFCALDRHMTAYDIGMLMCRQGPAAQQDMKPSVLETLVASCRRDPAVLKSEVLLKPVQKMATSSDKKTSQDKAWTSYVAIFMATFRRELVAHLAIAK</sequence>
<proteinExistence type="inferred from homology"/>
<dbReference type="InterPro" id="IPR000403">
    <property type="entry name" value="PI3/4_kinase_cat_dom"/>
</dbReference>
<evidence type="ECO:0000313" key="7">
    <source>
        <dbReference type="EMBL" id="EEY61810.1"/>
    </source>
</evidence>
<dbReference type="RefSeq" id="XP_002899450.1">
    <property type="nucleotide sequence ID" value="XM_002899404.1"/>
</dbReference>
<dbReference type="VEuPathDB" id="FungiDB:PITG_13755"/>
<evidence type="ECO:0000256" key="4">
    <source>
        <dbReference type="ARBA" id="ARBA00022777"/>
    </source>
</evidence>
<keyword evidence="5" id="KW-0067">ATP-binding</keyword>
<dbReference type="PANTHER" id="PTHR45800">
    <property type="entry name" value="PHOSPHATIDYLINOSITOL 4-KINASE GAMMA"/>
    <property type="match status" value="1"/>
</dbReference>
<keyword evidence="3" id="KW-0547">Nucleotide-binding</keyword>
<keyword evidence="2" id="KW-0808">Transferase</keyword>
<dbReference type="InterPro" id="IPR044571">
    <property type="entry name" value="P4KG1-8"/>
</dbReference>
<dbReference type="Proteomes" id="UP000006643">
    <property type="component" value="Unassembled WGS sequence"/>
</dbReference>
<dbReference type="InParanoid" id="D0NMQ3"/>
<gene>
    <name evidence="7" type="ORF">PITG_13755</name>
</gene>
<dbReference type="KEGG" id="pif:PITG_13755"/>
<evidence type="ECO:0000313" key="8">
    <source>
        <dbReference type="Proteomes" id="UP000006643"/>
    </source>
</evidence>
<dbReference type="EMBL" id="DS028147">
    <property type="protein sequence ID" value="EEY61810.1"/>
    <property type="molecule type" value="Genomic_DNA"/>
</dbReference>
<dbReference type="eggNOG" id="KOG2381">
    <property type="taxonomic scope" value="Eukaryota"/>
</dbReference>
<keyword evidence="8" id="KW-1185">Reference proteome</keyword>
<dbReference type="OMA" id="HGACLPR"/>
<evidence type="ECO:0000256" key="3">
    <source>
        <dbReference type="ARBA" id="ARBA00022741"/>
    </source>
</evidence>
<dbReference type="HOGENOM" id="CLU_563219_0_0_1"/>
<comment type="similarity">
    <text evidence="1">Belongs to the PI3/PI4-kinase family. Type II PI4K subfamily.</text>
</comment>